<evidence type="ECO:0000313" key="2">
    <source>
        <dbReference type="EMBL" id="EAP72891.1"/>
    </source>
</evidence>
<sequence length="137" mass="14783">MSFGRLNSRDGPIVPLCTSLAQPVPILVGNDQGVAYGDGTAAAGRGNGENPCPARSPRHQALAGSPGGHVPLMPTAARHRCRHHRLVMSEKRRGAGARQRLQSILERERLLRFNVAQCTDDRILDVLAPTLPERKAP</sequence>
<accession>A0AB33VDC8</accession>
<evidence type="ECO:0000256" key="1">
    <source>
        <dbReference type="SAM" id="MobiDB-lite"/>
    </source>
</evidence>
<comment type="caution">
    <text evidence="2">The sequence shown here is derived from an EMBL/GenBank/DDBJ whole genome shotgun (WGS) entry which is preliminary data.</text>
</comment>
<reference evidence="2 3" key="1">
    <citation type="journal article" date="2006" name="Mol. Plant Microbe Interact.">
        <title>Identification of open reading frames unique to a select agent: Ralstonia solanacearum race 3 biovar 2.</title>
        <authorList>
            <person name="Gabriel D.W."/>
            <person name="Allen C."/>
            <person name="Schell M."/>
            <person name="Denny T.P."/>
            <person name="Greenberg J.T."/>
            <person name="Duan Y.P."/>
            <person name="Flores-Cruz Z."/>
            <person name="Huang Q."/>
            <person name="Clifford J.M."/>
            <person name="Presting G."/>
            <person name="Gonzalez E.T."/>
            <person name="Reddy J."/>
            <person name="Elphinstone J."/>
            <person name="Swanson J."/>
            <person name="Yao J."/>
            <person name="Mulholland V."/>
            <person name="Liu L."/>
            <person name="Farmerie W."/>
            <person name="Patnaikuni M."/>
            <person name="Balogh B."/>
            <person name="Norman D."/>
            <person name="Alvarez A."/>
            <person name="Castillo J.A."/>
            <person name="Jones J."/>
            <person name="Saddler G."/>
            <person name="Walunas T."/>
            <person name="Zhukov A."/>
            <person name="Mikhailova N."/>
        </authorList>
    </citation>
    <scope>NUCLEOTIDE SEQUENCE [LARGE SCALE GENOMIC DNA]</scope>
    <source>
        <strain evidence="2 3">UW551</strain>
    </source>
</reference>
<feature type="region of interest" description="Disordered" evidence="1">
    <location>
        <begin position="39"/>
        <end position="74"/>
    </location>
</feature>
<protein>
    <submittedName>
        <fullName evidence="2">Uncharacterized protein</fullName>
    </submittedName>
</protein>
<evidence type="ECO:0000313" key="3">
    <source>
        <dbReference type="Proteomes" id="UP000005933"/>
    </source>
</evidence>
<gene>
    <name evidence="2" type="ORF">RRSL_02066</name>
</gene>
<proteinExistence type="predicted"/>
<dbReference type="AlphaFoldDB" id="A0AB33VDC8"/>
<organism evidence="2 3">
    <name type="scientific">Ralstonia solanacearum (strain UW551)</name>
    <dbReference type="NCBI Taxonomy" id="342110"/>
    <lineage>
        <taxon>Bacteria</taxon>
        <taxon>Pseudomonadati</taxon>
        <taxon>Pseudomonadota</taxon>
        <taxon>Betaproteobacteria</taxon>
        <taxon>Burkholderiales</taxon>
        <taxon>Burkholderiaceae</taxon>
        <taxon>Ralstonia</taxon>
        <taxon>Ralstonia solanacearum species complex</taxon>
    </lineage>
</organism>
<dbReference type="EMBL" id="AAKL01000022">
    <property type="protein sequence ID" value="EAP72891.1"/>
    <property type="molecule type" value="Genomic_DNA"/>
</dbReference>
<dbReference type="Proteomes" id="UP000005933">
    <property type="component" value="Unassembled WGS sequence"/>
</dbReference>
<name>A0AB33VDC8_RALSU</name>